<sequence length="279" mass="31620">MGFHPLTWYCRPDANGVWATITDSTFGAYTPCGIDSLVVGTSHLVLLCLCFYRIWLIKKGRKVQRYSLRSNNYNHLLGLLAGYCTAEPLFRLVMGISIFDLDGQTGLLPFEDSKGLTESDRDNYREWILLAGKYQCCISTSAHLQFRSVVCVLLILPCALGSFLLDCLVHLTGDELELATSCIRLLFGVSLLVYIPHLNPYPGYIPVWNESLDDTEYEAPPGGEHSCPERHASLFSRICFGWMTPLMQQGYKRPIIEEDVWKLDTWDQTETLIKKFAIC</sequence>
<evidence type="ECO:0000313" key="2">
    <source>
        <dbReference type="Proteomes" id="UP000828048"/>
    </source>
</evidence>
<proteinExistence type="predicted"/>
<comment type="caution">
    <text evidence="1">The sequence shown here is derived from an EMBL/GenBank/DDBJ whole genome shotgun (WGS) entry which is preliminary data.</text>
</comment>
<reference evidence="1 2" key="1">
    <citation type="journal article" date="2021" name="Hortic Res">
        <title>High-quality reference genome and annotation aids understanding of berry development for evergreen blueberry (Vaccinium darrowii).</title>
        <authorList>
            <person name="Yu J."/>
            <person name="Hulse-Kemp A.M."/>
            <person name="Babiker E."/>
            <person name="Staton M."/>
        </authorList>
    </citation>
    <scope>NUCLEOTIDE SEQUENCE [LARGE SCALE GENOMIC DNA]</scope>
    <source>
        <strain evidence="2">cv. NJ 8807/NJ 8810</strain>
        <tissue evidence="1">Young leaf</tissue>
    </source>
</reference>
<organism evidence="1 2">
    <name type="scientific">Vaccinium darrowii</name>
    <dbReference type="NCBI Taxonomy" id="229202"/>
    <lineage>
        <taxon>Eukaryota</taxon>
        <taxon>Viridiplantae</taxon>
        <taxon>Streptophyta</taxon>
        <taxon>Embryophyta</taxon>
        <taxon>Tracheophyta</taxon>
        <taxon>Spermatophyta</taxon>
        <taxon>Magnoliopsida</taxon>
        <taxon>eudicotyledons</taxon>
        <taxon>Gunneridae</taxon>
        <taxon>Pentapetalae</taxon>
        <taxon>asterids</taxon>
        <taxon>Ericales</taxon>
        <taxon>Ericaceae</taxon>
        <taxon>Vaccinioideae</taxon>
        <taxon>Vaccinieae</taxon>
        <taxon>Vaccinium</taxon>
    </lineage>
</organism>
<keyword evidence="2" id="KW-1185">Reference proteome</keyword>
<evidence type="ECO:0000313" key="1">
    <source>
        <dbReference type="EMBL" id="KAH7838914.1"/>
    </source>
</evidence>
<dbReference type="Proteomes" id="UP000828048">
    <property type="component" value="Chromosome 6"/>
</dbReference>
<name>A0ACB7XE57_9ERIC</name>
<accession>A0ACB7XE57</accession>
<gene>
    <name evidence="1" type="ORF">Vadar_032648</name>
</gene>
<dbReference type="EMBL" id="CM037156">
    <property type="protein sequence ID" value="KAH7838914.1"/>
    <property type="molecule type" value="Genomic_DNA"/>
</dbReference>
<protein>
    <submittedName>
        <fullName evidence="1">Uncharacterized protein</fullName>
    </submittedName>
</protein>